<dbReference type="Proteomes" id="UP000029121">
    <property type="component" value="Unassembled WGS sequence"/>
</dbReference>
<keyword evidence="2" id="KW-1185">Reference proteome</keyword>
<sequence length="112" mass="13393">MNWYDHLLVVVVIHKSIKDYDVRLSLVQLDFREGLVPFGWLRLVRGKPYPLIHVKCISALDFHTQRSDGEAHGRRCWRYKLSSPLVFYISAHFRRPPESPFWEFLLPKFQKP</sequence>
<evidence type="ECO:0000313" key="1">
    <source>
        <dbReference type="EMBL" id="EOA38691.1"/>
    </source>
</evidence>
<name>R0GSC8_9BRAS</name>
<gene>
    <name evidence="1" type="ORF">CARUB_v10010701mg</name>
</gene>
<dbReference type="EMBL" id="KB870805">
    <property type="protein sequence ID" value="EOA38691.1"/>
    <property type="molecule type" value="Genomic_DNA"/>
</dbReference>
<evidence type="ECO:0000313" key="2">
    <source>
        <dbReference type="Proteomes" id="UP000029121"/>
    </source>
</evidence>
<reference evidence="2" key="1">
    <citation type="journal article" date="2013" name="Nat. Genet.">
        <title>The Capsella rubella genome and the genomic consequences of rapid mating system evolution.</title>
        <authorList>
            <person name="Slotte T."/>
            <person name="Hazzouri K.M."/>
            <person name="Agren J.A."/>
            <person name="Koenig D."/>
            <person name="Maumus F."/>
            <person name="Guo Y.L."/>
            <person name="Steige K."/>
            <person name="Platts A.E."/>
            <person name="Escobar J.S."/>
            <person name="Newman L.K."/>
            <person name="Wang W."/>
            <person name="Mandakova T."/>
            <person name="Vello E."/>
            <person name="Smith L.M."/>
            <person name="Henz S.R."/>
            <person name="Steffen J."/>
            <person name="Takuno S."/>
            <person name="Brandvain Y."/>
            <person name="Coop G."/>
            <person name="Andolfatto P."/>
            <person name="Hu T.T."/>
            <person name="Blanchette M."/>
            <person name="Clark R.M."/>
            <person name="Quesneville H."/>
            <person name="Nordborg M."/>
            <person name="Gaut B.S."/>
            <person name="Lysak M.A."/>
            <person name="Jenkins J."/>
            <person name="Grimwood J."/>
            <person name="Chapman J."/>
            <person name="Prochnik S."/>
            <person name="Shu S."/>
            <person name="Rokhsar D."/>
            <person name="Schmutz J."/>
            <person name="Weigel D."/>
            <person name="Wright S.I."/>
        </authorList>
    </citation>
    <scope>NUCLEOTIDE SEQUENCE [LARGE SCALE GENOMIC DNA]</scope>
    <source>
        <strain evidence="2">cv. Monte Gargano</strain>
    </source>
</reference>
<dbReference type="AlphaFoldDB" id="R0GSC8"/>
<accession>R0GSC8</accession>
<protein>
    <submittedName>
        <fullName evidence="1">Uncharacterized protein</fullName>
    </submittedName>
</protein>
<proteinExistence type="predicted"/>
<organism evidence="1 2">
    <name type="scientific">Capsella rubella</name>
    <dbReference type="NCBI Taxonomy" id="81985"/>
    <lineage>
        <taxon>Eukaryota</taxon>
        <taxon>Viridiplantae</taxon>
        <taxon>Streptophyta</taxon>
        <taxon>Embryophyta</taxon>
        <taxon>Tracheophyta</taxon>
        <taxon>Spermatophyta</taxon>
        <taxon>Magnoliopsida</taxon>
        <taxon>eudicotyledons</taxon>
        <taxon>Gunneridae</taxon>
        <taxon>Pentapetalae</taxon>
        <taxon>rosids</taxon>
        <taxon>malvids</taxon>
        <taxon>Brassicales</taxon>
        <taxon>Brassicaceae</taxon>
        <taxon>Camelineae</taxon>
        <taxon>Capsella</taxon>
    </lineage>
</organism>